<dbReference type="KEGG" id="mpro:BJP34_06705"/>
<reference evidence="2" key="1">
    <citation type="submission" date="2016-10" db="EMBL/GenBank/DDBJ databases">
        <title>Comparative genomics uncovers the prolific and rare metabolic potential of the cyanobacterial genus Moorea.</title>
        <authorList>
            <person name="Leao T."/>
            <person name="Castelao G."/>
            <person name="Korobeynikov A."/>
            <person name="Monroe E.A."/>
            <person name="Podell S."/>
            <person name="Glukhov E."/>
            <person name="Allen E."/>
            <person name="Gerwick W.H."/>
            <person name="Gerwick L."/>
        </authorList>
    </citation>
    <scope>NUCLEOTIDE SEQUENCE [LARGE SCALE GENOMIC DNA]</scope>
    <source>
        <strain evidence="2">PAL-8-15-08-1</strain>
    </source>
</reference>
<name>A0A1D8TNH7_9CYAN</name>
<gene>
    <name evidence="1" type="ORF">BJP34_06705</name>
</gene>
<evidence type="ECO:0000313" key="2">
    <source>
        <dbReference type="Proteomes" id="UP000177870"/>
    </source>
</evidence>
<organism evidence="1 2">
    <name type="scientific">Moorena producens PAL-8-15-08-1</name>
    <dbReference type="NCBI Taxonomy" id="1458985"/>
    <lineage>
        <taxon>Bacteria</taxon>
        <taxon>Bacillati</taxon>
        <taxon>Cyanobacteriota</taxon>
        <taxon>Cyanophyceae</taxon>
        <taxon>Coleofasciculales</taxon>
        <taxon>Coleofasciculaceae</taxon>
        <taxon>Moorena</taxon>
    </lineage>
</organism>
<accession>A0A1D8TNH7</accession>
<dbReference type="EMBL" id="CP017599">
    <property type="protein sequence ID" value="AOW99181.1"/>
    <property type="molecule type" value="Genomic_DNA"/>
</dbReference>
<dbReference type="Proteomes" id="UP000177870">
    <property type="component" value="Chromosome"/>
</dbReference>
<evidence type="ECO:0000313" key="1">
    <source>
        <dbReference type="EMBL" id="AOW99181.1"/>
    </source>
</evidence>
<sequence>MELSDNLNSGAIRKCLPAKPLVLRFKSQEDQPLPFDLGRVIDTLLDKHFNQGNGKWRIESVFPFQVL</sequence>
<protein>
    <submittedName>
        <fullName evidence="1">Uncharacterized protein</fullName>
    </submittedName>
</protein>
<dbReference type="AlphaFoldDB" id="A0A1D8TNH7"/>
<dbReference type="RefSeq" id="WP_070391673.1">
    <property type="nucleotide sequence ID" value="NZ_CP017599.1"/>
</dbReference>
<proteinExistence type="predicted"/>